<comment type="caution">
    <text evidence="2">The sequence shown here is derived from an EMBL/GenBank/DDBJ whole genome shotgun (WGS) entry which is preliminary data.</text>
</comment>
<feature type="binding site" evidence="1">
    <location>
        <position position="208"/>
    </location>
    <ligand>
        <name>Mg(2+)</name>
        <dbReference type="ChEBI" id="CHEBI:18420"/>
        <label>1</label>
    </ligand>
</feature>
<dbReference type="InterPro" id="IPR005502">
    <property type="entry name" value="Ribosyl_crysJ1"/>
</dbReference>
<feature type="binding site" evidence="1">
    <location>
        <position position="210"/>
    </location>
    <ligand>
        <name>Mg(2+)</name>
        <dbReference type="ChEBI" id="CHEBI:18420"/>
        <label>1</label>
    </ligand>
</feature>
<proteinExistence type="predicted"/>
<dbReference type="EMBL" id="PDUD01000042">
    <property type="protein sequence ID" value="PHN02327.1"/>
    <property type="molecule type" value="Genomic_DNA"/>
</dbReference>
<dbReference type="OrthoDB" id="9798107at2"/>
<dbReference type="PANTHER" id="PTHR16222">
    <property type="entry name" value="ADP-RIBOSYLGLYCOHYDROLASE"/>
    <property type="match status" value="1"/>
</dbReference>
<dbReference type="PANTHER" id="PTHR16222:SF12">
    <property type="entry name" value="ADP-RIBOSYLGLYCOHYDROLASE-RELATED"/>
    <property type="match status" value="1"/>
</dbReference>
<feature type="binding site" evidence="1">
    <location>
        <position position="35"/>
    </location>
    <ligand>
        <name>Mg(2+)</name>
        <dbReference type="ChEBI" id="CHEBI:18420"/>
        <label>1</label>
    </ligand>
</feature>
<keyword evidence="1" id="KW-0460">Magnesium</keyword>
<keyword evidence="3" id="KW-1185">Reference proteome</keyword>
<feature type="binding site" evidence="1">
    <location>
        <position position="34"/>
    </location>
    <ligand>
        <name>Mg(2+)</name>
        <dbReference type="ChEBI" id="CHEBI:18420"/>
        <label>1</label>
    </ligand>
</feature>
<name>A0A2D0N1I8_FLAN2</name>
<dbReference type="Proteomes" id="UP000223913">
    <property type="component" value="Unassembled WGS sequence"/>
</dbReference>
<feature type="binding site" evidence="1">
    <location>
        <position position="211"/>
    </location>
    <ligand>
        <name>Mg(2+)</name>
        <dbReference type="ChEBI" id="CHEBI:18420"/>
        <label>1</label>
    </ligand>
</feature>
<comment type="cofactor">
    <cofactor evidence="1">
        <name>Mg(2+)</name>
        <dbReference type="ChEBI" id="CHEBI:18420"/>
    </cofactor>
    <text evidence="1">Binds 2 magnesium ions per subunit.</text>
</comment>
<keyword evidence="1" id="KW-0479">Metal-binding</keyword>
<gene>
    <name evidence="2" type="ORF">CRP01_33055</name>
</gene>
<dbReference type="InterPro" id="IPR050792">
    <property type="entry name" value="ADP-ribosylglycohydrolase"/>
</dbReference>
<evidence type="ECO:0000313" key="3">
    <source>
        <dbReference type="Proteomes" id="UP000223913"/>
    </source>
</evidence>
<feature type="binding site" evidence="1">
    <location>
        <position position="36"/>
    </location>
    <ligand>
        <name>Mg(2+)</name>
        <dbReference type="ChEBI" id="CHEBI:18420"/>
        <label>1</label>
    </ligand>
</feature>
<evidence type="ECO:0008006" key="4">
    <source>
        <dbReference type="Google" id="ProtNLM"/>
    </source>
</evidence>
<dbReference type="AlphaFoldDB" id="A0A2D0N1I8"/>
<dbReference type="SUPFAM" id="SSF101478">
    <property type="entry name" value="ADP-ribosylglycohydrolase"/>
    <property type="match status" value="1"/>
</dbReference>
<accession>A0A2D0N1I8</accession>
<dbReference type="Pfam" id="PF03747">
    <property type="entry name" value="ADP_ribosyl_GH"/>
    <property type="match status" value="1"/>
</dbReference>
<dbReference type="GO" id="GO:0046872">
    <property type="term" value="F:metal ion binding"/>
    <property type="evidence" value="ECO:0007669"/>
    <property type="project" value="UniProtKB-KW"/>
</dbReference>
<evidence type="ECO:0000256" key="1">
    <source>
        <dbReference type="PIRSR" id="PIRSR605502-1"/>
    </source>
</evidence>
<reference evidence="2 3" key="1">
    <citation type="submission" date="2017-10" db="EMBL/GenBank/DDBJ databases">
        <title>The draft genome sequence of Lewinella nigricans NBRC 102662.</title>
        <authorList>
            <person name="Wang K."/>
        </authorList>
    </citation>
    <scope>NUCLEOTIDE SEQUENCE [LARGE SCALE GENOMIC DNA]</scope>
    <source>
        <strain evidence="2 3">NBRC 102662</strain>
    </source>
</reference>
<dbReference type="InterPro" id="IPR036705">
    <property type="entry name" value="Ribosyl_crysJ1_sf"/>
</dbReference>
<protein>
    <recommendedName>
        <fullName evidence="4">ADP-ribosylglycohydrolase</fullName>
    </recommendedName>
</protein>
<dbReference type="RefSeq" id="WP_099154355.1">
    <property type="nucleotide sequence ID" value="NZ_PDUD01000042.1"/>
</dbReference>
<dbReference type="Gene3D" id="1.10.4080.10">
    <property type="entry name" value="ADP-ribosylation/Crystallin J1"/>
    <property type="match status" value="1"/>
</dbReference>
<evidence type="ECO:0000313" key="2">
    <source>
        <dbReference type="EMBL" id="PHN02327.1"/>
    </source>
</evidence>
<sequence length="258" mass="28406">MLGAIIGDIVGSRFERANWKGKNFTLFTKDSHFTDDTVMTIAVADWLLHDRDLVTSMRGWGRKYPLAGYGGNFKLWLAGVQDGPYGSWGNGSAMRVSPVGWIAQTLESCMELASVSAAVTHDHPEGIKGAQAIAGAVFLARTGAGKADIRDWVASEMKYDLDRNLEDIRPEYTFDVSCQGSVPEAIIAFLEATDLEDAIRNAISLGGDTDTLACMAGCIAEAYYHRQGRPDQALLDETYRRLPGSIKKILKDFNERYR</sequence>
<organism evidence="2 3">
    <name type="scientific">Flavilitoribacter nigricans (strain ATCC 23147 / DSM 23189 / NBRC 102662 / NCIMB 1420 / SS-2)</name>
    <name type="common">Lewinella nigricans</name>
    <dbReference type="NCBI Taxonomy" id="1122177"/>
    <lineage>
        <taxon>Bacteria</taxon>
        <taxon>Pseudomonadati</taxon>
        <taxon>Bacteroidota</taxon>
        <taxon>Saprospiria</taxon>
        <taxon>Saprospirales</taxon>
        <taxon>Lewinellaceae</taxon>
        <taxon>Flavilitoribacter</taxon>
    </lineage>
</organism>